<name>A0ABY0IHY7_9BACT</name>
<feature type="signal peptide" evidence="4">
    <location>
        <begin position="1"/>
        <end position="19"/>
    </location>
</feature>
<evidence type="ECO:0000313" key="5">
    <source>
        <dbReference type="EMBL" id="RZF22573.1"/>
    </source>
</evidence>
<dbReference type="InterPro" id="IPR007346">
    <property type="entry name" value="Endonuclease-I"/>
</dbReference>
<dbReference type="SUPFAM" id="SSF54060">
    <property type="entry name" value="His-Me finger endonucleases"/>
    <property type="match status" value="1"/>
</dbReference>
<reference evidence="6" key="1">
    <citation type="journal article" date="2019" name="Int. J. Syst. Evol. Microbiol.">
        <title>Halobacteriovorax valvorus sp. nov., a novel prokaryotic predator isolated from coastal seawater of China.</title>
        <authorList>
            <person name="Chen M.-X."/>
        </authorList>
    </citation>
    <scope>NUCLEOTIDE SEQUENCE [LARGE SCALE GENOMIC DNA]</scope>
    <source>
        <strain evidence="6">BL9</strain>
    </source>
</reference>
<feature type="chain" id="PRO_5045424264" evidence="4">
    <location>
        <begin position="20"/>
        <end position="276"/>
    </location>
</feature>
<keyword evidence="3" id="KW-0378">Hydrolase</keyword>
<protein>
    <submittedName>
        <fullName evidence="5">Nuclease</fullName>
    </submittedName>
</protein>
<evidence type="ECO:0000256" key="3">
    <source>
        <dbReference type="ARBA" id="ARBA00022801"/>
    </source>
</evidence>
<evidence type="ECO:0000256" key="4">
    <source>
        <dbReference type="SAM" id="SignalP"/>
    </source>
</evidence>
<dbReference type="PANTHER" id="PTHR33607">
    <property type="entry name" value="ENDONUCLEASE-1"/>
    <property type="match status" value="1"/>
</dbReference>
<evidence type="ECO:0000256" key="2">
    <source>
        <dbReference type="ARBA" id="ARBA00022722"/>
    </source>
</evidence>
<dbReference type="EMBL" id="QDKL01000001">
    <property type="protein sequence ID" value="RZF22573.1"/>
    <property type="molecule type" value="Genomic_DNA"/>
</dbReference>
<dbReference type="Pfam" id="PF04231">
    <property type="entry name" value="Endonuclease_1"/>
    <property type="match status" value="1"/>
</dbReference>
<dbReference type="InterPro" id="IPR044925">
    <property type="entry name" value="His-Me_finger_sf"/>
</dbReference>
<evidence type="ECO:0000313" key="6">
    <source>
        <dbReference type="Proteomes" id="UP000443582"/>
    </source>
</evidence>
<comment type="caution">
    <text evidence="5">The sequence shown here is derived from an EMBL/GenBank/DDBJ whole genome shotgun (WGS) entry which is preliminary data.</text>
</comment>
<keyword evidence="4" id="KW-0732">Signal</keyword>
<keyword evidence="6" id="KW-1185">Reference proteome</keyword>
<dbReference type="PANTHER" id="PTHR33607:SF2">
    <property type="entry name" value="ENDONUCLEASE-1"/>
    <property type="match status" value="1"/>
</dbReference>
<sequence>MMKFTIAVATLLFALTTNATELNNYYPKETELHLSMKSNNSEALKEHLFDVLNSMHQETNGRDLLGCDSNKRGKCYRQRSLGYKGARKVLFGKLHLQEDNNGYFIEDVYCQKKLRRRQTRSMGPGQIPNSNVLNCEHTWPQSKFSRRFSKGLQKSDLHHLYPTDSRANSVRGNYEFDNVDGFPVDYENCTASQTQGNGAFEPPAKHKGNVARALFYFSVRYDIQISSHQEQVLREWDKQDPIDAEELKRNETIFRVQNNRNPFIDIPNLADRISDF</sequence>
<gene>
    <name evidence="5" type="ORF">DAY19_02030</name>
</gene>
<dbReference type="Proteomes" id="UP000443582">
    <property type="component" value="Unassembled WGS sequence"/>
</dbReference>
<proteinExistence type="inferred from homology"/>
<keyword evidence="2" id="KW-0540">Nuclease</keyword>
<accession>A0ABY0IHY7</accession>
<comment type="similarity">
    <text evidence="1">Belongs to the EndA/NucM nuclease family.</text>
</comment>
<evidence type="ECO:0000256" key="1">
    <source>
        <dbReference type="ARBA" id="ARBA00006429"/>
    </source>
</evidence>
<organism evidence="5 6">
    <name type="scientific">Halobacteriovorax vibrionivorans</name>
    <dbReference type="NCBI Taxonomy" id="2152716"/>
    <lineage>
        <taxon>Bacteria</taxon>
        <taxon>Pseudomonadati</taxon>
        <taxon>Bdellovibrionota</taxon>
        <taxon>Bacteriovoracia</taxon>
        <taxon>Bacteriovoracales</taxon>
        <taxon>Halobacteriovoraceae</taxon>
        <taxon>Halobacteriovorax</taxon>
    </lineage>
</organism>